<keyword evidence="3" id="KW-0808">Transferase</keyword>
<evidence type="ECO:0000259" key="11">
    <source>
        <dbReference type="PROSITE" id="PS50173"/>
    </source>
</evidence>
<keyword evidence="9" id="KW-0239">DNA-directed DNA polymerase</keyword>
<dbReference type="InterPro" id="IPR050116">
    <property type="entry name" value="DNA_polymerase-Y"/>
</dbReference>
<gene>
    <name evidence="12" type="ORF">FHK82_16520</name>
</gene>
<dbReference type="Gene3D" id="1.10.150.20">
    <property type="entry name" value="5' to 3' exonuclease, C-terminal subdomain"/>
    <property type="match status" value="1"/>
</dbReference>
<dbReference type="Gene3D" id="3.30.1490.100">
    <property type="entry name" value="DNA polymerase, Y-family, little finger domain"/>
    <property type="match status" value="1"/>
</dbReference>
<name>A0A558CMX2_9GAMM</name>
<dbReference type="GO" id="GO:0006260">
    <property type="term" value="P:DNA replication"/>
    <property type="evidence" value="ECO:0007669"/>
    <property type="project" value="UniProtKB-KW"/>
</dbReference>
<accession>A0A558CMX2</accession>
<keyword evidence="8" id="KW-0460">Magnesium</keyword>
<keyword evidence="2" id="KW-0515">Mutator protein</keyword>
<evidence type="ECO:0000256" key="7">
    <source>
        <dbReference type="ARBA" id="ARBA00022763"/>
    </source>
</evidence>
<evidence type="ECO:0000313" key="12">
    <source>
        <dbReference type="EMBL" id="TVT50120.1"/>
    </source>
</evidence>
<reference evidence="12 13" key="1">
    <citation type="submission" date="2019-07" db="EMBL/GenBank/DDBJ databases">
        <title>The pathways for chlorine oxyanion respiration interact through the shared metabolite chlorate.</title>
        <authorList>
            <person name="Barnum T.P."/>
            <person name="Cheng Y."/>
            <person name="Hill K.A."/>
            <person name="Lucas L.N."/>
            <person name="Carlson H.K."/>
            <person name="Coates J.D."/>
        </authorList>
    </citation>
    <scope>NUCLEOTIDE SEQUENCE [LARGE SCALE GENOMIC DNA]</scope>
    <source>
        <strain evidence="12">BK-3</strain>
    </source>
</reference>
<dbReference type="Pfam" id="PF00817">
    <property type="entry name" value="IMS"/>
    <property type="match status" value="1"/>
</dbReference>
<evidence type="ECO:0000256" key="3">
    <source>
        <dbReference type="ARBA" id="ARBA00022679"/>
    </source>
</evidence>
<dbReference type="Gene3D" id="3.40.1170.60">
    <property type="match status" value="1"/>
</dbReference>
<evidence type="ECO:0000313" key="13">
    <source>
        <dbReference type="Proteomes" id="UP000317355"/>
    </source>
</evidence>
<evidence type="ECO:0000256" key="2">
    <source>
        <dbReference type="ARBA" id="ARBA00022457"/>
    </source>
</evidence>
<dbReference type="GO" id="GO:0005829">
    <property type="term" value="C:cytosol"/>
    <property type="evidence" value="ECO:0007669"/>
    <property type="project" value="TreeGrafter"/>
</dbReference>
<dbReference type="GO" id="GO:0042276">
    <property type="term" value="P:error-prone translesion synthesis"/>
    <property type="evidence" value="ECO:0007669"/>
    <property type="project" value="TreeGrafter"/>
</dbReference>
<sequence length="418" mass="46382">MKNTATESQSFWPRVIILVDMNAFFCSVEQQDHPEWQGRPIGVTNGEQGTCIITSSYEARAMGIRTGMRVREARMLCPDFIQVPARPERYAEVSANIMDALGMVTPDIEVFSVDEAFLDVTRCQRLLGAPKKIAERVKQTVFDASGGLLCSVGVSGDKTTAKYAAKLHKPDGLALIHPEEAGQVLAPVPVTELCGIARGVGRFLAERGVHTCGQMKRLPVGELGRRFGNPGRRIWLMAQGLDPESVTLSVPPPKSIGHGKVMPPKTVDPETIRTYLLHMAEKVAARLRRHQFCAGHFFIGLRSYEGWLAGKYHAHPPTNHGADIMRLCALFIQEHWRGQAVYQVQITALDPHAESCHSPLFSVDQSRQNSLNAARDEINHCYGEFALAPARLLRRSQMPNVIAPAWKPFGHRETILNR</sequence>
<comment type="similarity">
    <text evidence="1">Belongs to the DNA polymerase type-Y family.</text>
</comment>
<dbReference type="InterPro" id="IPR036775">
    <property type="entry name" value="DNA_pol_Y-fam_lit_finger_sf"/>
</dbReference>
<evidence type="ECO:0000256" key="10">
    <source>
        <dbReference type="ARBA" id="ARBA00023204"/>
    </source>
</evidence>
<dbReference type="SUPFAM" id="SSF56672">
    <property type="entry name" value="DNA/RNA polymerases"/>
    <property type="match status" value="1"/>
</dbReference>
<comment type="caution">
    <text evidence="12">The sequence shown here is derived from an EMBL/GenBank/DDBJ whole genome shotgun (WGS) entry which is preliminary data.</text>
</comment>
<evidence type="ECO:0000256" key="1">
    <source>
        <dbReference type="ARBA" id="ARBA00010945"/>
    </source>
</evidence>
<dbReference type="InterPro" id="IPR043502">
    <property type="entry name" value="DNA/RNA_pol_sf"/>
</dbReference>
<dbReference type="InterPro" id="IPR001126">
    <property type="entry name" value="UmuC"/>
</dbReference>
<dbReference type="InterPro" id="IPR017961">
    <property type="entry name" value="DNA_pol_Y-fam_little_finger"/>
</dbReference>
<dbReference type="PANTHER" id="PTHR11076">
    <property type="entry name" value="DNA REPAIR POLYMERASE UMUC / TRANSFERASE FAMILY MEMBER"/>
    <property type="match status" value="1"/>
</dbReference>
<keyword evidence="5" id="KW-0235">DNA replication</keyword>
<keyword evidence="4" id="KW-0548">Nucleotidyltransferase</keyword>
<dbReference type="Gene3D" id="3.30.70.270">
    <property type="match status" value="1"/>
</dbReference>
<dbReference type="AlphaFoldDB" id="A0A558CMX2"/>
<dbReference type="EMBL" id="VMRY01000109">
    <property type="protein sequence ID" value="TVT50120.1"/>
    <property type="molecule type" value="Genomic_DNA"/>
</dbReference>
<evidence type="ECO:0000256" key="6">
    <source>
        <dbReference type="ARBA" id="ARBA00022723"/>
    </source>
</evidence>
<dbReference type="PROSITE" id="PS50173">
    <property type="entry name" value="UMUC"/>
    <property type="match status" value="1"/>
</dbReference>
<dbReference type="FunFam" id="3.40.1170.60:FF:000003">
    <property type="entry name" value="DNA polymerase eta"/>
    <property type="match status" value="1"/>
</dbReference>
<proteinExistence type="inferred from homology"/>
<organism evidence="12 13">
    <name type="scientific">Sedimenticola thiotaurini</name>
    <dbReference type="NCBI Taxonomy" id="1543721"/>
    <lineage>
        <taxon>Bacteria</taxon>
        <taxon>Pseudomonadati</taxon>
        <taxon>Pseudomonadota</taxon>
        <taxon>Gammaproteobacteria</taxon>
        <taxon>Chromatiales</taxon>
        <taxon>Sedimenticolaceae</taxon>
        <taxon>Sedimenticola</taxon>
    </lineage>
</organism>
<dbReference type="GO" id="GO:0006281">
    <property type="term" value="P:DNA repair"/>
    <property type="evidence" value="ECO:0007669"/>
    <property type="project" value="UniProtKB-KW"/>
</dbReference>
<keyword evidence="7" id="KW-0227">DNA damage</keyword>
<dbReference type="InterPro" id="IPR043128">
    <property type="entry name" value="Rev_trsase/Diguanyl_cyclase"/>
</dbReference>
<dbReference type="GO" id="GO:0046872">
    <property type="term" value="F:metal ion binding"/>
    <property type="evidence" value="ECO:0007669"/>
    <property type="project" value="UniProtKB-KW"/>
</dbReference>
<dbReference type="SUPFAM" id="SSF100879">
    <property type="entry name" value="Lesion bypass DNA polymerase (Y-family), little finger domain"/>
    <property type="match status" value="1"/>
</dbReference>
<keyword evidence="6" id="KW-0479">Metal-binding</keyword>
<evidence type="ECO:0000256" key="8">
    <source>
        <dbReference type="ARBA" id="ARBA00022842"/>
    </source>
</evidence>
<keyword evidence="10" id="KW-0234">DNA repair</keyword>
<dbReference type="InterPro" id="IPR022880">
    <property type="entry name" value="DNApol_IV"/>
</dbReference>
<protein>
    <submittedName>
        <fullName evidence="12">DNA polymerase IV</fullName>
    </submittedName>
</protein>
<evidence type="ECO:0000256" key="9">
    <source>
        <dbReference type="ARBA" id="ARBA00022932"/>
    </source>
</evidence>
<dbReference type="GO" id="GO:0003684">
    <property type="term" value="F:damaged DNA binding"/>
    <property type="evidence" value="ECO:0007669"/>
    <property type="project" value="InterPro"/>
</dbReference>
<feature type="domain" description="UmuC" evidence="11">
    <location>
        <begin position="16"/>
        <end position="197"/>
    </location>
</feature>
<dbReference type="GO" id="GO:0003887">
    <property type="term" value="F:DNA-directed DNA polymerase activity"/>
    <property type="evidence" value="ECO:0007669"/>
    <property type="project" value="UniProtKB-KW"/>
</dbReference>
<dbReference type="Pfam" id="PF11799">
    <property type="entry name" value="IMS_C"/>
    <property type="match status" value="1"/>
</dbReference>
<dbReference type="Proteomes" id="UP000317355">
    <property type="component" value="Unassembled WGS sequence"/>
</dbReference>
<dbReference type="GO" id="GO:0009432">
    <property type="term" value="P:SOS response"/>
    <property type="evidence" value="ECO:0007669"/>
    <property type="project" value="TreeGrafter"/>
</dbReference>
<dbReference type="PANTHER" id="PTHR11076:SF33">
    <property type="entry name" value="DNA POLYMERASE KAPPA"/>
    <property type="match status" value="1"/>
</dbReference>
<evidence type="ECO:0000256" key="4">
    <source>
        <dbReference type="ARBA" id="ARBA00022695"/>
    </source>
</evidence>
<dbReference type="CDD" id="cd03586">
    <property type="entry name" value="PolY_Pol_IV_kappa"/>
    <property type="match status" value="1"/>
</dbReference>
<evidence type="ECO:0000256" key="5">
    <source>
        <dbReference type="ARBA" id="ARBA00022705"/>
    </source>
</evidence>